<dbReference type="InterPro" id="IPR045584">
    <property type="entry name" value="Pilin-like"/>
</dbReference>
<dbReference type="AlphaFoldDB" id="A0A2M8L714"/>
<comment type="caution">
    <text evidence="1">The sequence shown here is derived from an EMBL/GenBank/DDBJ whole genome shotgun (WGS) entry which is preliminary data.</text>
</comment>
<dbReference type="Gene3D" id="3.30.700.10">
    <property type="entry name" value="Glycoprotein, Type 4 Pilin"/>
    <property type="match status" value="1"/>
</dbReference>
<sequence>MMKRNSGFTLVELLVVIGILAILTAVVLVAVNPGRQLAQARDTQRRADVNTILTAITAYMADPENDGQLPAGITNDCTVGPVHNIGTGDLDLAALVAPTYVADIPIDPSGGTAIDTGYDVCVAESTARRITVSAPNAELATTPISVTR</sequence>
<reference evidence="2" key="1">
    <citation type="submission" date="2017-09" db="EMBL/GenBank/DDBJ databases">
        <title>Depth-based differentiation of microbial function through sediment-hosted aquifers and enrichment of novel symbionts in the deep terrestrial subsurface.</title>
        <authorList>
            <person name="Probst A.J."/>
            <person name="Ladd B."/>
            <person name="Jarett J.K."/>
            <person name="Geller-Mcgrath D.E."/>
            <person name="Sieber C.M.K."/>
            <person name="Emerson J.B."/>
            <person name="Anantharaman K."/>
            <person name="Thomas B.C."/>
            <person name="Malmstrom R."/>
            <person name="Stieglmeier M."/>
            <person name="Klingl A."/>
            <person name="Woyke T."/>
            <person name="Ryan C.M."/>
            <person name="Banfield J.F."/>
        </authorList>
    </citation>
    <scope>NUCLEOTIDE SEQUENCE [LARGE SCALE GENOMIC DNA]</scope>
</reference>
<evidence type="ECO:0000313" key="1">
    <source>
        <dbReference type="EMBL" id="PJE70002.1"/>
    </source>
</evidence>
<name>A0A2M8L714_9BACT</name>
<evidence type="ECO:0000313" key="2">
    <source>
        <dbReference type="Proteomes" id="UP000231579"/>
    </source>
</evidence>
<gene>
    <name evidence="1" type="ORF">COU97_02205</name>
</gene>
<dbReference type="Proteomes" id="UP000231579">
    <property type="component" value="Unassembled WGS sequence"/>
</dbReference>
<dbReference type="InterPro" id="IPR012902">
    <property type="entry name" value="N_methyl_site"/>
</dbReference>
<proteinExistence type="predicted"/>
<dbReference type="PROSITE" id="PS00409">
    <property type="entry name" value="PROKAR_NTER_METHYL"/>
    <property type="match status" value="1"/>
</dbReference>
<dbReference type="EMBL" id="PFEM01000031">
    <property type="protein sequence ID" value="PJE70002.1"/>
    <property type="molecule type" value="Genomic_DNA"/>
</dbReference>
<dbReference type="Pfam" id="PF07963">
    <property type="entry name" value="N_methyl"/>
    <property type="match status" value="1"/>
</dbReference>
<organism evidence="1 2">
    <name type="scientific">Candidatus Shapirobacteria bacterium CG10_big_fil_rev_8_21_14_0_10_48_15</name>
    <dbReference type="NCBI Taxonomy" id="1974484"/>
    <lineage>
        <taxon>Bacteria</taxon>
        <taxon>Candidatus Shapironibacteriota</taxon>
    </lineage>
</organism>
<accession>A0A2M8L714</accession>
<dbReference type="SUPFAM" id="SSF54523">
    <property type="entry name" value="Pili subunits"/>
    <property type="match status" value="1"/>
</dbReference>
<evidence type="ECO:0008006" key="3">
    <source>
        <dbReference type="Google" id="ProtNLM"/>
    </source>
</evidence>
<protein>
    <recommendedName>
        <fullName evidence="3">Type II secretion system protein</fullName>
    </recommendedName>
</protein>
<dbReference type="PANTHER" id="PTHR30093">
    <property type="entry name" value="GENERAL SECRETION PATHWAY PROTEIN G"/>
    <property type="match status" value="1"/>
</dbReference>
<dbReference type="NCBIfam" id="TIGR02532">
    <property type="entry name" value="IV_pilin_GFxxxE"/>
    <property type="match status" value="1"/>
</dbReference>